<keyword evidence="2" id="KW-0812">Transmembrane</keyword>
<gene>
    <name evidence="4" type="primary">LOC114001165</name>
</gene>
<feature type="transmembrane region" description="Helical" evidence="2">
    <location>
        <begin position="515"/>
        <end position="537"/>
    </location>
</feature>
<dbReference type="SUPFAM" id="SSF58069">
    <property type="entry name" value="Virus ectodomain"/>
    <property type="match status" value="1"/>
</dbReference>
<dbReference type="AlphaFoldDB" id="A0A7R5KXQ3"/>
<keyword evidence="2" id="KW-0472">Membrane</keyword>
<dbReference type="Gene3D" id="1.10.287.210">
    <property type="match status" value="1"/>
</dbReference>
<keyword evidence="3" id="KW-1185">Reference proteome</keyword>
<accession>A0A7R5KXQ3</accession>
<dbReference type="PANTHER" id="PTHR10424">
    <property type="entry name" value="VIRAL ENVELOPE PROTEIN"/>
    <property type="match status" value="1"/>
</dbReference>
<reference evidence="4" key="1">
    <citation type="submission" date="2025-08" db="UniProtKB">
        <authorList>
            <consortium name="RefSeq"/>
        </authorList>
    </citation>
    <scope>IDENTIFICATION</scope>
    <source>
        <tissue evidence="4">Muscle</tissue>
    </source>
</reference>
<feature type="compositionally biased region" description="Low complexity" evidence="1">
    <location>
        <begin position="39"/>
        <end position="53"/>
    </location>
</feature>
<feature type="region of interest" description="Disordered" evidence="1">
    <location>
        <begin position="26"/>
        <end position="54"/>
    </location>
</feature>
<sequence>MAWSGPSNCLGERTCLCLHRSRSKMDTVQTSEDPPRSFPPSSTSSRSSTSGFSTNYRKRSPISITFGIILVFVCSITPANQKDLTSGALATPPPTIPNWVMLPGQNVWLNLAQSLNTDSICLSTLDPLHPFKTCLVGIPWTPREWGDFRNQYIPWCDDHDQFKNPFLDCLTRPAETSHDRQTFSYQWERPEELEILGSIISPLCFYFIHNKYVAPPEFINVTSYGPYSNFSFWCKEEVPYQIHATPDSVILPKGIFLICGLRVWNMIPRLAAGGPCTFGKLTLYNPATLMKSLPVSPPKIHAKRNLNLQTTSPFPRHRVRRQFQGLHPPLNFYPSQPKPPSPPKAVQVPVAAAPPPPVEEHPLAKLQSLSEFTAECNSNMLFWSDTANILSGLLPVVSSTRDLMLLTRMGCWLAKEADATSAALDDLLQDTQTNKKALLQNRAAIDFLLLVNGHGCQEFEGLCCLNFSDHSQSIHSQINQLKSLVHEIKQADPLTFDDFFNWLPFKGLSSTIKKIIVVIVPGLSVVFLFTCVFPCLLSCARTSQSLKAYPALESRKGGAVAMDLPYAGWKKSCQRWTSEEKEENSSNVMETEVFNVV</sequence>
<organism evidence="3 4">
    <name type="scientific">Pipra filicauda</name>
    <name type="common">Wire-tailed manakin</name>
    <dbReference type="NCBI Taxonomy" id="649802"/>
    <lineage>
        <taxon>Eukaryota</taxon>
        <taxon>Metazoa</taxon>
        <taxon>Chordata</taxon>
        <taxon>Craniata</taxon>
        <taxon>Vertebrata</taxon>
        <taxon>Euteleostomi</taxon>
        <taxon>Archelosauria</taxon>
        <taxon>Archosauria</taxon>
        <taxon>Dinosauria</taxon>
        <taxon>Saurischia</taxon>
        <taxon>Theropoda</taxon>
        <taxon>Coelurosauria</taxon>
        <taxon>Aves</taxon>
        <taxon>Neognathae</taxon>
        <taxon>Neoaves</taxon>
        <taxon>Telluraves</taxon>
        <taxon>Australaves</taxon>
        <taxon>Passeriformes</taxon>
        <taxon>Pipridae</taxon>
        <taxon>Pipra</taxon>
    </lineage>
</organism>
<evidence type="ECO:0000256" key="2">
    <source>
        <dbReference type="SAM" id="Phobius"/>
    </source>
</evidence>
<dbReference type="RefSeq" id="XP_039245856.1">
    <property type="nucleotide sequence ID" value="XM_039389922.1"/>
</dbReference>
<name>A0A7R5KXQ3_9PASS</name>
<dbReference type="InParanoid" id="A0A7R5KXQ3"/>
<evidence type="ECO:0000256" key="1">
    <source>
        <dbReference type="SAM" id="MobiDB-lite"/>
    </source>
</evidence>
<keyword evidence="2" id="KW-1133">Transmembrane helix</keyword>
<proteinExistence type="predicted"/>
<evidence type="ECO:0000313" key="4">
    <source>
        <dbReference type="RefSeq" id="XP_039245856.1"/>
    </source>
</evidence>
<dbReference type="GeneID" id="114001165"/>
<dbReference type="InterPro" id="IPR018154">
    <property type="entry name" value="TLV/ENV_coat_polyprotein"/>
</dbReference>
<protein>
    <submittedName>
        <fullName evidence="4">Uncharacterized protein LOC114001165</fullName>
    </submittedName>
</protein>
<evidence type="ECO:0000313" key="3">
    <source>
        <dbReference type="Proteomes" id="UP000504627"/>
    </source>
</evidence>
<dbReference type="Proteomes" id="UP000504627">
    <property type="component" value="Unplaced"/>
</dbReference>